<dbReference type="Gene3D" id="3.90.226.10">
    <property type="entry name" value="2-enoyl-CoA Hydratase, Chain A, domain 1"/>
    <property type="match status" value="3"/>
</dbReference>
<evidence type="ECO:0000256" key="3">
    <source>
        <dbReference type="ARBA" id="ARBA00022670"/>
    </source>
</evidence>
<feature type="active site" description="Nucleophile" evidence="7">
    <location>
        <position position="413"/>
    </location>
</feature>
<organism evidence="10 11">
    <name type="scientific">Buchnera aphidicola</name>
    <name type="common">Cinara cuneomaculata</name>
    <dbReference type="NCBI Taxonomy" id="1660040"/>
    <lineage>
        <taxon>Bacteria</taxon>
        <taxon>Pseudomonadati</taxon>
        <taxon>Pseudomonadota</taxon>
        <taxon>Gammaproteobacteria</taxon>
        <taxon>Enterobacterales</taxon>
        <taxon>Erwiniaceae</taxon>
        <taxon>Buchnera</taxon>
    </lineage>
</organism>
<dbReference type="CDD" id="cd07018">
    <property type="entry name" value="S49_SppA_67K_type"/>
    <property type="match status" value="1"/>
</dbReference>
<dbReference type="GO" id="GO:0006465">
    <property type="term" value="P:signal peptide processing"/>
    <property type="evidence" value="ECO:0007669"/>
    <property type="project" value="InterPro"/>
</dbReference>
<feature type="active site" description="Proton donor/acceptor" evidence="7">
    <location>
        <position position="211"/>
    </location>
</feature>
<dbReference type="PANTHER" id="PTHR33209:SF1">
    <property type="entry name" value="PEPTIDASE S49 DOMAIN-CONTAINING PROTEIN"/>
    <property type="match status" value="1"/>
</dbReference>
<sequence length="622" mass="71885">MRILFTVLIKILRYVHKFLNVMRELFLNILLLIMISLFAWMLSRTKKNNVIDAKNIPDQILTINLQNAIIESPIQNIPTNGFYSSYLGNNYANRRNTSIFEIIQKIKQAETDPKILGILINADNTFSGNQVTLEYFGKKLNEFKKSKKPIVAIGRSYSQCAYYLSSFANKIFLLPHGSIQLNGMSTKKLFLKKFLDIFQIHMHVFKVGQYKAAVDPILKNFSSKKNKKMDQYILQHKWQKFLEIIARNRKIPVHVIFPNPKKIDKYLNKNNNNFAKYALHYGLIDRITTSDDLQKYVIRKFFHNKKLDNYYSIDINQYKLHEQIVQPDSNKISVILADGVIGNNVSESSSMNIKYILDEIDKAKQDDRVKAVVLRINSPGGNTEDSEIIRKKLLELHKFKKPLVICMGEISASGGYWIATAGDYIVAHSTTTTGSIGIFSVIPTFEKTLSLIGIKVIQTSTRHNNSFNMFNDMSPQYKKRMMLDITHGYEKFIKIVAKSRHKSYEYVKKIANGQVWLGEDARKIGLVDQIGDLDDSIEKAAELAKIKDFNIIWTAPQNIASKNIKNQINNLIQVILRNILRKLFSEILVNKIFMAYHRIYLMWKILTLNKLVSFYFDGYTIK</sequence>
<evidence type="ECO:0000313" key="11">
    <source>
        <dbReference type="Proteomes" id="UP000294404"/>
    </source>
</evidence>
<dbReference type="InterPro" id="IPR004634">
    <property type="entry name" value="Pept_S49_pIV"/>
</dbReference>
<dbReference type="SUPFAM" id="SSF52096">
    <property type="entry name" value="ClpP/crotonase"/>
    <property type="match status" value="2"/>
</dbReference>
<dbReference type="InterPro" id="IPR047272">
    <property type="entry name" value="S49_SppA_C"/>
</dbReference>
<dbReference type="NCBIfam" id="TIGR00705">
    <property type="entry name" value="SppA_67K"/>
    <property type="match status" value="1"/>
</dbReference>
<evidence type="ECO:0000256" key="4">
    <source>
        <dbReference type="ARBA" id="ARBA00022801"/>
    </source>
</evidence>
<keyword evidence="4 10" id="KW-0378">Hydrolase</keyword>
<dbReference type="Gene3D" id="6.20.330.10">
    <property type="match status" value="1"/>
</dbReference>
<dbReference type="Pfam" id="PF01343">
    <property type="entry name" value="Peptidase_S49"/>
    <property type="match status" value="2"/>
</dbReference>
<keyword evidence="8" id="KW-1133">Transmembrane helix</keyword>
<keyword evidence="6 8" id="KW-0472">Membrane</keyword>
<dbReference type="Proteomes" id="UP000294404">
    <property type="component" value="Chromosome"/>
</dbReference>
<dbReference type="InterPro" id="IPR004635">
    <property type="entry name" value="Pept_S49_SppA"/>
</dbReference>
<accession>A0A451CXR6</accession>
<comment type="subcellular location">
    <subcellularLocation>
        <location evidence="1">Membrane</location>
    </subcellularLocation>
</comment>
<feature type="domain" description="Peptidase S49" evidence="9">
    <location>
        <begin position="143"/>
        <end position="295"/>
    </location>
</feature>
<gene>
    <name evidence="10" type="primary">sppA</name>
    <name evidence="10" type="ORF">BUCICUMA2628_178</name>
</gene>
<dbReference type="InterPro" id="IPR047217">
    <property type="entry name" value="S49_SppA_67K_type_N"/>
</dbReference>
<keyword evidence="3 10" id="KW-0645">Protease</keyword>
<dbReference type="EMBL" id="LR217695">
    <property type="protein sequence ID" value="VFP78167.1"/>
    <property type="molecule type" value="Genomic_DNA"/>
</dbReference>
<evidence type="ECO:0000256" key="7">
    <source>
        <dbReference type="PIRSR" id="PIRSR001217-1"/>
    </source>
</evidence>
<evidence type="ECO:0000313" key="10">
    <source>
        <dbReference type="EMBL" id="VFP78167.1"/>
    </source>
</evidence>
<dbReference type="PIRSF" id="PIRSF001217">
    <property type="entry name" value="Protease_4_SppA"/>
    <property type="match status" value="1"/>
</dbReference>
<evidence type="ECO:0000256" key="8">
    <source>
        <dbReference type="SAM" id="Phobius"/>
    </source>
</evidence>
<dbReference type="CDD" id="cd07023">
    <property type="entry name" value="S49_Sppa_N_C"/>
    <property type="match status" value="1"/>
</dbReference>
<feature type="transmembrane region" description="Helical" evidence="8">
    <location>
        <begin position="21"/>
        <end position="42"/>
    </location>
</feature>
<dbReference type="RefSeq" id="WP_154027367.1">
    <property type="nucleotide sequence ID" value="NZ_LR217695.1"/>
</dbReference>
<dbReference type="GO" id="GO:0016020">
    <property type="term" value="C:membrane"/>
    <property type="evidence" value="ECO:0007669"/>
    <property type="project" value="UniProtKB-SubCell"/>
</dbReference>
<dbReference type="PANTHER" id="PTHR33209">
    <property type="entry name" value="PROTEASE 4"/>
    <property type="match status" value="1"/>
</dbReference>
<dbReference type="GO" id="GO:0008236">
    <property type="term" value="F:serine-type peptidase activity"/>
    <property type="evidence" value="ECO:0007669"/>
    <property type="project" value="UniProtKB-KW"/>
</dbReference>
<dbReference type="AlphaFoldDB" id="A0A451CXR6"/>
<reference evidence="10 11" key="1">
    <citation type="submission" date="2019-02" db="EMBL/GenBank/DDBJ databases">
        <authorList>
            <person name="Manzano-Marin A."/>
            <person name="Manzano-Marin A."/>
        </authorList>
    </citation>
    <scope>NUCLEOTIDE SEQUENCE [LARGE SCALE GENOMIC DNA]</scope>
    <source>
        <strain evidence="10 11">BuCicuneomaculata</strain>
    </source>
</reference>
<proteinExistence type="inferred from homology"/>
<dbReference type="NCBIfam" id="TIGR00706">
    <property type="entry name" value="SppA_dom"/>
    <property type="match status" value="1"/>
</dbReference>
<dbReference type="InterPro" id="IPR002142">
    <property type="entry name" value="Peptidase_S49"/>
</dbReference>
<comment type="similarity">
    <text evidence="2">Belongs to the peptidase S49 family.</text>
</comment>
<dbReference type="InterPro" id="IPR029045">
    <property type="entry name" value="ClpP/crotonase-like_dom_sf"/>
</dbReference>
<feature type="domain" description="Peptidase S49" evidence="9">
    <location>
        <begin position="398"/>
        <end position="547"/>
    </location>
</feature>
<keyword evidence="5" id="KW-0720">Serine protease</keyword>
<keyword evidence="8" id="KW-0812">Transmembrane</keyword>
<protein>
    <submittedName>
        <fullName evidence="10">Protease 4</fullName>
        <ecNumber evidence="10">3.4.21.-</ecNumber>
    </submittedName>
</protein>
<evidence type="ECO:0000256" key="5">
    <source>
        <dbReference type="ARBA" id="ARBA00022825"/>
    </source>
</evidence>
<evidence type="ECO:0000256" key="2">
    <source>
        <dbReference type="ARBA" id="ARBA00008683"/>
    </source>
</evidence>
<evidence type="ECO:0000259" key="9">
    <source>
        <dbReference type="Pfam" id="PF01343"/>
    </source>
</evidence>
<evidence type="ECO:0000256" key="1">
    <source>
        <dbReference type="ARBA" id="ARBA00004370"/>
    </source>
</evidence>
<dbReference type="OrthoDB" id="9764363at2"/>
<dbReference type="EC" id="3.4.21.-" evidence="10"/>
<evidence type="ECO:0000256" key="6">
    <source>
        <dbReference type="ARBA" id="ARBA00023136"/>
    </source>
</evidence>
<name>A0A451CXR6_9GAMM</name>